<evidence type="ECO:0000256" key="1">
    <source>
        <dbReference type="ARBA" id="ARBA00022737"/>
    </source>
</evidence>
<gene>
    <name evidence="5" type="ORF">M0811_13644</name>
</gene>
<sequence length="738" mass="86198">MDFWSSVSKGNLTVLKTFLEKDSTLSSYKFGMTVLDYYLKHNHDYQTIQYLIEKRIPLTTFKIHFFLYFHSLQIFDLLFDSEKPTKENLNSLLVFQCKNQASIKAIEYVLKRGADPKTINKFLLIHLIKNQRDDLMDKIKLLINYGVDVNQTNEGEKALNFAISKNFYDIAKLLLDSGTILTIENISSIFNNLKNLSFKLEFIKLLCEKISDINSVDQGNSLLHTILKSESKNIEEIKIVLESGINPNLQNEGLTAIHLVSSEFNEDLFRLLINFGAEISIKNKNQETPIDILLSSSKFTQIFDILEKFNYKFDLNQKPPLIFRCFDFNKGILIEIIEKLVNFGADINEVHDKKCILNFFQIFNANTSILRKLFELGLDYEKMKGKTSFTLFPFNYEVNISSNKKTKLENLELLLEKKFPLYDSNSNENVQESIIEFVFNCQKPKEALELILNYGANPNLYYKKETIFSKIFQRVSKKAELFKVLIDYGIDIEAQKAKTNMKNRSSKYIQLIDKYGNIMQEFSELFSKGDLTDFNIPVEDGTIKAHKLIIEMRIGKENMTKFLENCQQKKQKEIYLLINFIYSGFVNELKYSQVEKLCEEFGIDFIKKKGRKGLIEDLEKLNANEESKDFTIKFDEKHEFKLHKLVLIARTDLFRNMFLSVNDSSNSVQNYSSFSFNCLNLFFKYLYSDSLTLNVSLFLLRELKNTPIYFQLNSNSSLDLKILEIQYYLRSKLEKKQI</sequence>
<dbReference type="OrthoDB" id="539213at2759"/>
<organism evidence="5 6">
    <name type="scientific">Anaeramoeba ignava</name>
    <name type="common">Anaerobic marine amoeba</name>
    <dbReference type="NCBI Taxonomy" id="1746090"/>
    <lineage>
        <taxon>Eukaryota</taxon>
        <taxon>Metamonada</taxon>
        <taxon>Anaeramoebidae</taxon>
        <taxon>Anaeramoeba</taxon>
    </lineage>
</organism>
<evidence type="ECO:0000256" key="2">
    <source>
        <dbReference type="ARBA" id="ARBA00023043"/>
    </source>
</evidence>
<dbReference type="Pfam" id="PF12796">
    <property type="entry name" value="Ank_2"/>
    <property type="match status" value="2"/>
</dbReference>
<dbReference type="InterPro" id="IPR051637">
    <property type="entry name" value="Ank_repeat_dom-contain_49"/>
</dbReference>
<dbReference type="AlphaFoldDB" id="A0A9Q0R474"/>
<dbReference type="Pfam" id="PF00651">
    <property type="entry name" value="BTB"/>
    <property type="match status" value="1"/>
</dbReference>
<dbReference type="InterPro" id="IPR000210">
    <property type="entry name" value="BTB/POZ_dom"/>
</dbReference>
<dbReference type="GO" id="GO:0090263">
    <property type="term" value="P:positive regulation of canonical Wnt signaling pathway"/>
    <property type="evidence" value="ECO:0007669"/>
    <property type="project" value="TreeGrafter"/>
</dbReference>
<dbReference type="Gene3D" id="1.25.40.20">
    <property type="entry name" value="Ankyrin repeat-containing domain"/>
    <property type="match status" value="3"/>
</dbReference>
<dbReference type="Proteomes" id="UP001149090">
    <property type="component" value="Unassembled WGS sequence"/>
</dbReference>
<dbReference type="PANTHER" id="PTHR24180">
    <property type="entry name" value="CYCLIN-DEPENDENT KINASE INHIBITOR 2C-RELATED"/>
    <property type="match status" value="1"/>
</dbReference>
<dbReference type="InterPro" id="IPR002110">
    <property type="entry name" value="Ankyrin_rpt"/>
</dbReference>
<evidence type="ECO:0000313" key="5">
    <source>
        <dbReference type="EMBL" id="KAJ5066444.1"/>
    </source>
</evidence>
<dbReference type="Gene3D" id="3.30.710.10">
    <property type="entry name" value="Potassium Channel Kv1.1, Chain A"/>
    <property type="match status" value="2"/>
</dbReference>
<keyword evidence="2 3" id="KW-0040">ANK repeat</keyword>
<evidence type="ECO:0000256" key="3">
    <source>
        <dbReference type="PROSITE-ProRule" id="PRU00023"/>
    </source>
</evidence>
<dbReference type="GO" id="GO:0005634">
    <property type="term" value="C:nucleus"/>
    <property type="evidence" value="ECO:0007669"/>
    <property type="project" value="TreeGrafter"/>
</dbReference>
<dbReference type="PANTHER" id="PTHR24180:SF45">
    <property type="entry name" value="POLY [ADP-RIBOSE] POLYMERASE TANKYRASE"/>
    <property type="match status" value="1"/>
</dbReference>
<dbReference type="GO" id="GO:0070198">
    <property type="term" value="P:protein localization to chromosome, telomeric region"/>
    <property type="evidence" value="ECO:0007669"/>
    <property type="project" value="TreeGrafter"/>
</dbReference>
<dbReference type="GO" id="GO:0003950">
    <property type="term" value="F:NAD+ poly-ADP-ribosyltransferase activity"/>
    <property type="evidence" value="ECO:0007669"/>
    <property type="project" value="TreeGrafter"/>
</dbReference>
<keyword evidence="1" id="KW-0677">Repeat</keyword>
<dbReference type="EMBL" id="JAPDFW010000143">
    <property type="protein sequence ID" value="KAJ5066444.1"/>
    <property type="molecule type" value="Genomic_DNA"/>
</dbReference>
<dbReference type="InterPro" id="IPR036770">
    <property type="entry name" value="Ankyrin_rpt-contain_sf"/>
</dbReference>
<dbReference type="SMART" id="SM00248">
    <property type="entry name" value="ANK"/>
    <property type="match status" value="8"/>
</dbReference>
<name>A0A9Q0R474_ANAIG</name>
<dbReference type="SUPFAM" id="SSF48403">
    <property type="entry name" value="Ankyrin repeat"/>
    <property type="match status" value="2"/>
</dbReference>
<proteinExistence type="predicted"/>
<keyword evidence="6" id="KW-1185">Reference proteome</keyword>
<dbReference type="SUPFAM" id="SSF54695">
    <property type="entry name" value="POZ domain"/>
    <property type="match status" value="2"/>
</dbReference>
<comment type="caution">
    <text evidence="5">The sequence shown here is derived from an EMBL/GenBank/DDBJ whole genome shotgun (WGS) entry which is preliminary data.</text>
</comment>
<dbReference type="CDD" id="cd18186">
    <property type="entry name" value="BTB_POZ_ZBTB_KLHL-like"/>
    <property type="match status" value="1"/>
</dbReference>
<dbReference type="PROSITE" id="PS50297">
    <property type="entry name" value="ANK_REP_REGION"/>
    <property type="match status" value="1"/>
</dbReference>
<protein>
    <submittedName>
        <fullName evidence="5">Ankyrin repeat-containing protein</fullName>
    </submittedName>
</protein>
<reference evidence="5" key="1">
    <citation type="submission" date="2022-10" db="EMBL/GenBank/DDBJ databases">
        <title>Novel sulphate-reducing endosymbionts in the free-living metamonad Anaeramoeba.</title>
        <authorList>
            <person name="Jerlstrom-Hultqvist J."/>
            <person name="Cepicka I."/>
            <person name="Gallot-Lavallee L."/>
            <person name="Salas-Leiva D."/>
            <person name="Curtis B.A."/>
            <person name="Zahonova K."/>
            <person name="Pipaliya S."/>
            <person name="Dacks J."/>
            <person name="Roger A.J."/>
        </authorList>
    </citation>
    <scope>NUCLEOTIDE SEQUENCE</scope>
    <source>
        <strain evidence="5">BMAN</strain>
    </source>
</reference>
<accession>A0A9Q0R474</accession>
<dbReference type="InterPro" id="IPR011333">
    <property type="entry name" value="SKP1/BTB/POZ_sf"/>
</dbReference>
<dbReference type="PROSITE" id="PS50088">
    <property type="entry name" value="ANK_REPEAT"/>
    <property type="match status" value="1"/>
</dbReference>
<evidence type="ECO:0000259" key="4">
    <source>
        <dbReference type="PROSITE" id="PS50097"/>
    </source>
</evidence>
<dbReference type="PROSITE" id="PS50097">
    <property type="entry name" value="BTB"/>
    <property type="match status" value="1"/>
</dbReference>
<evidence type="ECO:0000313" key="6">
    <source>
        <dbReference type="Proteomes" id="UP001149090"/>
    </source>
</evidence>
<feature type="repeat" description="ANK" evidence="3">
    <location>
        <begin position="252"/>
        <end position="284"/>
    </location>
</feature>
<dbReference type="GO" id="GO:0005737">
    <property type="term" value="C:cytoplasm"/>
    <property type="evidence" value="ECO:0007669"/>
    <property type="project" value="TreeGrafter"/>
</dbReference>
<feature type="domain" description="BTB" evidence="4">
    <location>
        <begin position="628"/>
        <end position="695"/>
    </location>
</feature>
<dbReference type="GO" id="GO:1904355">
    <property type="term" value="P:positive regulation of telomere capping"/>
    <property type="evidence" value="ECO:0007669"/>
    <property type="project" value="TreeGrafter"/>
</dbReference>